<organism evidence="1 2">
    <name type="scientific">Brevibacillus fluminis</name>
    <dbReference type="NCBI Taxonomy" id="511487"/>
    <lineage>
        <taxon>Bacteria</taxon>
        <taxon>Bacillati</taxon>
        <taxon>Bacillota</taxon>
        <taxon>Bacilli</taxon>
        <taxon>Bacillales</taxon>
        <taxon>Paenibacillaceae</taxon>
        <taxon>Brevibacillus</taxon>
    </lineage>
</organism>
<dbReference type="RefSeq" id="WP_122917020.1">
    <property type="nucleotide sequence ID" value="NZ_RHHQ01000006.1"/>
</dbReference>
<dbReference type="Pfam" id="PF10803">
    <property type="entry name" value="GerPB"/>
    <property type="match status" value="1"/>
</dbReference>
<dbReference type="AlphaFoldDB" id="A0A3M8DSN8"/>
<protein>
    <submittedName>
        <fullName evidence="1">Spore gernimation protein KA</fullName>
    </submittedName>
</protein>
<accession>A0A3M8DSN8</accession>
<dbReference type="EMBL" id="RHHQ01000006">
    <property type="protein sequence ID" value="RNB91168.1"/>
    <property type="molecule type" value="Genomic_DNA"/>
</dbReference>
<gene>
    <name evidence="1" type="ORF">EDM56_06180</name>
</gene>
<reference evidence="1 2" key="1">
    <citation type="submission" date="2018-10" db="EMBL/GenBank/DDBJ databases">
        <title>Phylogenomics of Brevibacillus.</title>
        <authorList>
            <person name="Dunlap C."/>
        </authorList>
    </citation>
    <scope>NUCLEOTIDE SEQUENCE [LARGE SCALE GENOMIC DNA]</scope>
    <source>
        <strain evidence="1 2">JCM 15716</strain>
    </source>
</reference>
<dbReference type="OrthoDB" id="2971631at2"/>
<comment type="caution">
    <text evidence="1">The sequence shown here is derived from an EMBL/GenBank/DDBJ whole genome shotgun (WGS) entry which is preliminary data.</text>
</comment>
<proteinExistence type="predicted"/>
<keyword evidence="2" id="KW-1185">Reference proteome</keyword>
<dbReference type="Proteomes" id="UP000271031">
    <property type="component" value="Unassembled WGS sequence"/>
</dbReference>
<evidence type="ECO:0000313" key="1">
    <source>
        <dbReference type="EMBL" id="RNB91168.1"/>
    </source>
</evidence>
<name>A0A3M8DSN8_9BACL</name>
<evidence type="ECO:0000313" key="2">
    <source>
        <dbReference type="Proteomes" id="UP000271031"/>
    </source>
</evidence>
<dbReference type="InterPro" id="IPR024255">
    <property type="entry name" value="GerPB"/>
</dbReference>
<sequence>MNFFVQQTITIHTLKVEGISNASVLQIGSAGIVKPLAKLYNTGGFTEAAPQARPGPVELPTTPFVPLTQPSRF</sequence>